<dbReference type="InterPro" id="IPR036264">
    <property type="entry name" value="Bact_exopeptidase_dim_dom"/>
</dbReference>
<feature type="binding site" evidence="3">
    <location>
        <position position="86"/>
    </location>
    <ligand>
        <name>Zn(2+)</name>
        <dbReference type="ChEBI" id="CHEBI:29105"/>
        <label>1</label>
    </ligand>
</feature>
<gene>
    <name evidence="5" type="ORF">DB34_15140</name>
</gene>
<dbReference type="InterPro" id="IPR002933">
    <property type="entry name" value="Peptidase_M20"/>
</dbReference>
<keyword evidence="5" id="KW-0614">Plasmid</keyword>
<evidence type="ECO:0000259" key="4">
    <source>
        <dbReference type="Pfam" id="PF07687"/>
    </source>
</evidence>
<dbReference type="SUPFAM" id="SSF53187">
    <property type="entry name" value="Zn-dependent exopeptidases"/>
    <property type="match status" value="1"/>
</dbReference>
<protein>
    <submittedName>
        <fullName evidence="5">Zn-dependent hydrolase</fullName>
    </submittedName>
</protein>
<feature type="binding site" evidence="3">
    <location>
        <position position="132"/>
    </location>
    <ligand>
        <name>Zn(2+)</name>
        <dbReference type="ChEBI" id="CHEBI:29105"/>
        <label>2</label>
    </ligand>
</feature>
<comment type="cofactor">
    <cofactor evidence="3">
        <name>Zn(2+)</name>
        <dbReference type="ChEBI" id="CHEBI:29105"/>
    </cofactor>
    <text evidence="3">Binds 2 Zn(2+) ions per subunit.</text>
</comment>
<dbReference type="InterPro" id="IPR010158">
    <property type="entry name" value="Amidase_Cbmase"/>
</dbReference>
<dbReference type="NCBIfam" id="NF006771">
    <property type="entry name" value="PRK09290.1-5"/>
    <property type="match status" value="1"/>
</dbReference>
<feature type="binding site" evidence="3">
    <location>
        <position position="97"/>
    </location>
    <ligand>
        <name>Zn(2+)</name>
        <dbReference type="ChEBI" id="CHEBI:29105"/>
        <label>2</label>
    </ligand>
</feature>
<proteinExistence type="inferred from homology"/>
<organism evidence="5">
    <name type="scientific">Acetobacter pasteurianus</name>
    <name type="common">Acetobacter turbidans</name>
    <dbReference type="NCBI Taxonomy" id="438"/>
    <lineage>
        <taxon>Bacteria</taxon>
        <taxon>Pseudomonadati</taxon>
        <taxon>Pseudomonadota</taxon>
        <taxon>Alphaproteobacteria</taxon>
        <taxon>Acetobacterales</taxon>
        <taxon>Acetobacteraceae</taxon>
        <taxon>Acetobacter</taxon>
    </lineage>
</organism>
<dbReference type="GO" id="GO:0016813">
    <property type="term" value="F:hydrolase activity, acting on carbon-nitrogen (but not peptide) bonds, in linear amidines"/>
    <property type="evidence" value="ECO:0007669"/>
    <property type="project" value="InterPro"/>
</dbReference>
<geneLocation type="plasmid" evidence="5">
    <name>ApAb3p6</name>
</geneLocation>
<feature type="binding site" evidence="3">
    <location>
        <position position="97"/>
    </location>
    <ligand>
        <name>Zn(2+)</name>
        <dbReference type="ChEBI" id="CHEBI:29105"/>
        <label>1</label>
    </ligand>
</feature>
<dbReference type="Pfam" id="PF01546">
    <property type="entry name" value="Peptidase_M20"/>
    <property type="match status" value="1"/>
</dbReference>
<evidence type="ECO:0000313" key="5">
    <source>
        <dbReference type="EMBL" id="ALR88488.1"/>
    </source>
</evidence>
<evidence type="ECO:0000256" key="3">
    <source>
        <dbReference type="PIRSR" id="PIRSR001235-1"/>
    </source>
</evidence>
<dbReference type="SUPFAM" id="SSF55031">
    <property type="entry name" value="Bacterial exopeptidase dimerisation domain"/>
    <property type="match status" value="1"/>
</dbReference>
<name>A0A0S3JQ51_ACEPA</name>
<comment type="similarity">
    <text evidence="1">Belongs to the peptidase M20 family.</text>
</comment>
<dbReference type="NCBIfam" id="TIGR01879">
    <property type="entry name" value="hydantase"/>
    <property type="match status" value="1"/>
</dbReference>
<dbReference type="Gene3D" id="3.30.70.360">
    <property type="match status" value="1"/>
</dbReference>
<dbReference type="PIRSF" id="PIRSF001235">
    <property type="entry name" value="Amidase_carbamoylase"/>
    <property type="match status" value="1"/>
</dbReference>
<dbReference type="Pfam" id="PF07687">
    <property type="entry name" value="M20_dimer"/>
    <property type="match status" value="1"/>
</dbReference>
<dbReference type="Gene3D" id="3.40.630.10">
    <property type="entry name" value="Zn peptidases"/>
    <property type="match status" value="1"/>
</dbReference>
<feature type="binding site" evidence="3">
    <location>
        <position position="385"/>
    </location>
    <ligand>
        <name>Zn(2+)</name>
        <dbReference type="ChEBI" id="CHEBI:29105"/>
        <label>2</label>
    </ligand>
</feature>
<dbReference type="NCBIfam" id="NF006769">
    <property type="entry name" value="PRK09290.1-3"/>
    <property type="match status" value="1"/>
</dbReference>
<reference evidence="5" key="1">
    <citation type="submission" date="2015-11" db="EMBL/GenBank/DDBJ databases">
        <title>Plasmid sequences of Acetobacter pasteurianus Ab3.</title>
        <authorList>
            <person name="Xia K."/>
            <person name="Li Y."/>
        </authorList>
    </citation>
    <scope>NUCLEOTIDE SEQUENCE</scope>
    <source>
        <strain evidence="5">Ab3</strain>
        <plasmid evidence="5">ApAb3p6</plasmid>
    </source>
</reference>
<feature type="domain" description="Peptidase M20 dimerisation" evidence="4">
    <location>
        <begin position="212"/>
        <end position="309"/>
    </location>
</feature>
<accession>A0A0S3JQ51</accession>
<evidence type="ECO:0000256" key="2">
    <source>
        <dbReference type="ARBA" id="ARBA00022801"/>
    </source>
</evidence>
<dbReference type="PANTHER" id="PTHR32494">
    <property type="entry name" value="ALLANTOATE DEIMINASE-RELATED"/>
    <property type="match status" value="1"/>
</dbReference>
<evidence type="ECO:0000256" key="1">
    <source>
        <dbReference type="ARBA" id="ARBA00006153"/>
    </source>
</evidence>
<keyword evidence="2 5" id="KW-0378">Hydrolase</keyword>
<keyword evidence="3" id="KW-0479">Metal-binding</keyword>
<sequence>MSQYADLTVNGQALWHDLTTTAAFGGTAKGGICRLALSDEDFQVRAWFEQTCKALGCTVTHDSMGNQFARRAGLQNDLPPIMMGSHLDTQVTGGRFDGILGVLGGIAVLRALHDAGIHTRHSIEVVNWTNEEGARFRPPMLASGVFGGAFTEEFASSRTDATGITLRQELERGGFVGEEHCGQHPAAAYFELHIEQGPVLEAKECTIGVVTGVQGMRWYEVVVRGRSAHAGTTPMPMRKDALLAAARMIDQVNAVAQAYAPDGLSTIGIITAFPASSNVVPREVRFTVDLRNPSEDALQGMEEDFLRRMQECAQAAGVEVSITPTWNSPAVHFDKRCVACVRESGKELNYSMQDIVSGAGHDAVYVSRVVPTAMIFVPCWQGISHNEAESATQEDATAGSNVMLHAVLKADQAF</sequence>
<dbReference type="GO" id="GO:0046872">
    <property type="term" value="F:metal ion binding"/>
    <property type="evidence" value="ECO:0007669"/>
    <property type="project" value="UniProtKB-KW"/>
</dbReference>
<keyword evidence="3" id="KW-0862">Zinc</keyword>
<feature type="binding site" evidence="3">
    <location>
        <position position="193"/>
    </location>
    <ligand>
        <name>Zn(2+)</name>
        <dbReference type="ChEBI" id="CHEBI:29105"/>
        <label>1</label>
    </ligand>
</feature>
<dbReference type="PANTHER" id="PTHR32494:SF5">
    <property type="entry name" value="ALLANTOATE AMIDOHYDROLASE"/>
    <property type="match status" value="1"/>
</dbReference>
<dbReference type="RefSeq" id="WP_205737124.1">
    <property type="nucleotide sequence ID" value="NZ_CP013474.1"/>
</dbReference>
<dbReference type="EMBL" id="CP013474">
    <property type="protein sequence ID" value="ALR88488.1"/>
    <property type="molecule type" value="Genomic_DNA"/>
</dbReference>
<dbReference type="InterPro" id="IPR011650">
    <property type="entry name" value="Peptidase_M20_dimer"/>
</dbReference>
<dbReference type="CDD" id="cd03884">
    <property type="entry name" value="M20_bAS"/>
    <property type="match status" value="1"/>
</dbReference>
<dbReference type="AlphaFoldDB" id="A0A0S3JQ51"/>